<gene>
    <name evidence="1" type="ORF">TMSB3V08_LOCUS7303</name>
</gene>
<reference evidence="1" key="1">
    <citation type="submission" date="2020-11" db="EMBL/GenBank/DDBJ databases">
        <authorList>
            <person name="Tran Van P."/>
        </authorList>
    </citation>
    <scope>NUCLEOTIDE SEQUENCE</scope>
</reference>
<sequence>MTVLTGESCLDCTHWLVLSRLYSLVILVSTVLAGSSKRQVLVSLEDFRSVLDDLVPSVNDEDLEYFRQLHRQLGDNHNQLYTH</sequence>
<dbReference type="EMBL" id="OB794541">
    <property type="protein sequence ID" value="CAD7430548.1"/>
    <property type="molecule type" value="Genomic_DNA"/>
</dbReference>
<dbReference type="AlphaFoldDB" id="A0A7R9EAP1"/>
<name>A0A7R9EAP1_9NEOP</name>
<evidence type="ECO:0000313" key="1">
    <source>
        <dbReference type="EMBL" id="CAD7430548.1"/>
    </source>
</evidence>
<accession>A0A7R9EAP1</accession>
<protein>
    <submittedName>
        <fullName evidence="1">Uncharacterized protein</fullName>
    </submittedName>
</protein>
<proteinExistence type="predicted"/>
<organism evidence="1">
    <name type="scientific">Timema monikensis</name>
    <dbReference type="NCBI Taxonomy" id="170555"/>
    <lineage>
        <taxon>Eukaryota</taxon>
        <taxon>Metazoa</taxon>
        <taxon>Ecdysozoa</taxon>
        <taxon>Arthropoda</taxon>
        <taxon>Hexapoda</taxon>
        <taxon>Insecta</taxon>
        <taxon>Pterygota</taxon>
        <taxon>Neoptera</taxon>
        <taxon>Polyneoptera</taxon>
        <taxon>Phasmatodea</taxon>
        <taxon>Timematodea</taxon>
        <taxon>Timematoidea</taxon>
        <taxon>Timematidae</taxon>
        <taxon>Timema</taxon>
    </lineage>
</organism>